<name>A0A177CKU9_9PLEO</name>
<dbReference type="RefSeq" id="XP_018038520.1">
    <property type="nucleotide sequence ID" value="XM_018186685.1"/>
</dbReference>
<keyword evidence="2" id="KW-1185">Reference proteome</keyword>
<dbReference type="EMBL" id="KV441550">
    <property type="protein sequence ID" value="OAG08155.1"/>
    <property type="molecule type" value="Genomic_DNA"/>
</dbReference>
<dbReference type="Proteomes" id="UP000077069">
    <property type="component" value="Unassembled WGS sequence"/>
</dbReference>
<proteinExistence type="predicted"/>
<sequence>MRLVRRSLGVQDPHCLFRTGVNAGFGTIGGLNTRSRVRGSHMLALTVSDLAVPLLPLTASLNDSVLMRHTMFIGLTRWLRIVRMCRLRITASLSSTRLPPWSMQKQTSISLAMAFHVDLPIPLKFGLVIRHGIRGAVRCCSARGGVLHAFGADPRDSRQ</sequence>
<gene>
    <name evidence="1" type="ORF">CC84DRAFT_557514</name>
</gene>
<organism evidence="1 2">
    <name type="scientific">Paraphaeosphaeria sporulosa</name>
    <dbReference type="NCBI Taxonomy" id="1460663"/>
    <lineage>
        <taxon>Eukaryota</taxon>
        <taxon>Fungi</taxon>
        <taxon>Dikarya</taxon>
        <taxon>Ascomycota</taxon>
        <taxon>Pezizomycotina</taxon>
        <taxon>Dothideomycetes</taxon>
        <taxon>Pleosporomycetidae</taxon>
        <taxon>Pleosporales</taxon>
        <taxon>Massarineae</taxon>
        <taxon>Didymosphaeriaceae</taxon>
        <taxon>Paraphaeosphaeria</taxon>
    </lineage>
</organism>
<evidence type="ECO:0000313" key="2">
    <source>
        <dbReference type="Proteomes" id="UP000077069"/>
    </source>
</evidence>
<protein>
    <submittedName>
        <fullName evidence="1">Uncharacterized protein</fullName>
    </submittedName>
</protein>
<dbReference type="AlphaFoldDB" id="A0A177CKU9"/>
<reference evidence="1 2" key="1">
    <citation type="submission" date="2016-05" db="EMBL/GenBank/DDBJ databases">
        <title>Comparative analysis of secretome profiles of manganese(II)-oxidizing ascomycete fungi.</title>
        <authorList>
            <consortium name="DOE Joint Genome Institute"/>
            <person name="Zeiner C.A."/>
            <person name="Purvine S.O."/>
            <person name="Zink E.M."/>
            <person name="Wu S."/>
            <person name="Pasa-Tolic L."/>
            <person name="Chaput D.L."/>
            <person name="Haridas S."/>
            <person name="Grigoriev I.V."/>
            <person name="Santelli C.M."/>
            <person name="Hansel C.M."/>
        </authorList>
    </citation>
    <scope>NUCLEOTIDE SEQUENCE [LARGE SCALE GENOMIC DNA]</scope>
    <source>
        <strain evidence="1 2">AP3s5-JAC2a</strain>
    </source>
</reference>
<accession>A0A177CKU9</accession>
<dbReference type="GeneID" id="28770171"/>
<evidence type="ECO:0000313" key="1">
    <source>
        <dbReference type="EMBL" id="OAG08155.1"/>
    </source>
</evidence>
<dbReference type="InParanoid" id="A0A177CKU9"/>